<keyword evidence="7" id="KW-0030">Aminoacyl-tRNA synthetase</keyword>
<dbReference type="Gene3D" id="2.40.50.140">
    <property type="entry name" value="Nucleic acid-binding proteins"/>
    <property type="match status" value="1"/>
</dbReference>
<dbReference type="OrthoDB" id="1931232at2759"/>
<comment type="caution">
    <text evidence="10">The sequence shown here is derived from an EMBL/GenBank/DDBJ whole genome shotgun (WGS) entry which is preliminary data.</text>
</comment>
<dbReference type="InterPro" id="IPR045864">
    <property type="entry name" value="aa-tRNA-synth_II/BPL/LPL"/>
</dbReference>
<dbReference type="PANTHER" id="PTHR22594">
    <property type="entry name" value="ASPARTYL/LYSYL-TRNA SYNTHETASE"/>
    <property type="match status" value="1"/>
</dbReference>
<dbReference type="SUPFAM" id="SSF50249">
    <property type="entry name" value="Nucleic acid-binding proteins"/>
    <property type="match status" value="1"/>
</dbReference>
<keyword evidence="6" id="KW-0648">Protein biosynthesis</keyword>
<evidence type="ECO:0000259" key="9">
    <source>
        <dbReference type="PROSITE" id="PS50862"/>
    </source>
</evidence>
<protein>
    <recommendedName>
        <fullName evidence="2">asparagine--tRNA ligase</fullName>
        <ecNumber evidence="2">6.1.1.22</ecNumber>
    </recommendedName>
</protein>
<dbReference type="Proteomes" id="UP000653305">
    <property type="component" value="Unassembled WGS sequence"/>
</dbReference>
<dbReference type="InterPro" id="IPR004364">
    <property type="entry name" value="Aa-tRNA-synt_II"/>
</dbReference>
<evidence type="ECO:0000256" key="1">
    <source>
        <dbReference type="ARBA" id="ARBA00008226"/>
    </source>
</evidence>
<dbReference type="Pfam" id="PF00152">
    <property type="entry name" value="tRNA-synt_2"/>
    <property type="match status" value="1"/>
</dbReference>
<keyword evidence="3 10" id="KW-0436">Ligase</keyword>
<evidence type="ECO:0000256" key="2">
    <source>
        <dbReference type="ARBA" id="ARBA00012816"/>
    </source>
</evidence>
<dbReference type="GO" id="GO:0006421">
    <property type="term" value="P:asparaginyl-tRNA aminoacylation"/>
    <property type="evidence" value="ECO:0007669"/>
    <property type="project" value="InterPro"/>
</dbReference>
<organism evidence="10 11">
    <name type="scientific">Phtheirospermum japonicum</name>
    <dbReference type="NCBI Taxonomy" id="374723"/>
    <lineage>
        <taxon>Eukaryota</taxon>
        <taxon>Viridiplantae</taxon>
        <taxon>Streptophyta</taxon>
        <taxon>Embryophyta</taxon>
        <taxon>Tracheophyta</taxon>
        <taxon>Spermatophyta</taxon>
        <taxon>Magnoliopsida</taxon>
        <taxon>eudicotyledons</taxon>
        <taxon>Gunneridae</taxon>
        <taxon>Pentapetalae</taxon>
        <taxon>asterids</taxon>
        <taxon>lamiids</taxon>
        <taxon>Lamiales</taxon>
        <taxon>Orobanchaceae</taxon>
        <taxon>Orobanchaceae incertae sedis</taxon>
        <taxon>Phtheirospermum</taxon>
    </lineage>
</organism>
<dbReference type="CDD" id="cd04318">
    <property type="entry name" value="EcAsnRS_like_N"/>
    <property type="match status" value="1"/>
</dbReference>
<gene>
    <name evidence="10" type="ORF">PHJA_002463700</name>
</gene>
<dbReference type="Pfam" id="PF01336">
    <property type="entry name" value="tRNA_anti-codon"/>
    <property type="match status" value="1"/>
</dbReference>
<accession>A0A830D064</accession>
<dbReference type="InterPro" id="IPR002312">
    <property type="entry name" value="Asp/Asn-tRNA-synth_IIb"/>
</dbReference>
<evidence type="ECO:0000256" key="8">
    <source>
        <dbReference type="ARBA" id="ARBA00047844"/>
    </source>
</evidence>
<evidence type="ECO:0000313" key="10">
    <source>
        <dbReference type="EMBL" id="GFQ03199.1"/>
    </source>
</evidence>
<dbReference type="NCBIfam" id="TIGR00457">
    <property type="entry name" value="asnS"/>
    <property type="match status" value="1"/>
</dbReference>
<feature type="domain" description="Aminoacyl-transfer RNA synthetases class-II family profile" evidence="9">
    <location>
        <begin position="166"/>
        <end position="493"/>
    </location>
</feature>
<evidence type="ECO:0000256" key="4">
    <source>
        <dbReference type="ARBA" id="ARBA00022741"/>
    </source>
</evidence>
<sequence length="503" mass="56314">MSLDSAPPALDGLTLSDAAVPELQFSQRVQIKSILGRPDKGAGLAGQKVRIGGWVKTGREADKGAFAFLEVNDGSCPGNLQVLVKAHVYKLSDVVSTGSCVHLEGLLKSPPEGSKQSIELDVERVIDVGTVDAAKYPLPKTKLTLEFLRDVVHLRPRTNTISAVARIRNALAYATHTFFQKHGFLYVHTPIITTSDCEGAGEMFQVTTLINDAEKFKLGGGGIPKKADGKIDYTDDFFARQAFLTVSGQLQVETYACALSSVYTFGPTFRAENSHTSRHLSEFWMVEPEIAFADIQDDMNCAEAYVKFLCQWLLDNCYDDMEFMTRYDKTALQRLEMVAKSTFHRITYTEAVAILEEAAKVRKFENKVEWGIDLASEHERYLTEERFKSPVIVYNYPKAIKAFYMKVNDDNKTVAAMDVLVPKVGELIGGSQREENHEVLKERILEMGLPIEPYQWYLDLRSYGTVKHSGFGLGFERMILFATGLDNIRDVIPFPRYPGRADL</sequence>
<dbReference type="CDD" id="cd00776">
    <property type="entry name" value="AsxRS_core"/>
    <property type="match status" value="1"/>
</dbReference>
<dbReference type="PROSITE" id="PS50862">
    <property type="entry name" value="AA_TRNA_LIGASE_II"/>
    <property type="match status" value="1"/>
</dbReference>
<dbReference type="InterPro" id="IPR012340">
    <property type="entry name" value="NA-bd_OB-fold"/>
</dbReference>
<dbReference type="PRINTS" id="PR01042">
    <property type="entry name" value="TRNASYNTHASP"/>
</dbReference>
<dbReference type="AlphaFoldDB" id="A0A830D064"/>
<comment type="catalytic activity">
    <reaction evidence="8">
        <text>tRNA(Asn) + L-asparagine + ATP = L-asparaginyl-tRNA(Asn) + AMP + diphosphate + H(+)</text>
        <dbReference type="Rhea" id="RHEA:11180"/>
        <dbReference type="Rhea" id="RHEA-COMP:9659"/>
        <dbReference type="Rhea" id="RHEA-COMP:9674"/>
        <dbReference type="ChEBI" id="CHEBI:15378"/>
        <dbReference type="ChEBI" id="CHEBI:30616"/>
        <dbReference type="ChEBI" id="CHEBI:33019"/>
        <dbReference type="ChEBI" id="CHEBI:58048"/>
        <dbReference type="ChEBI" id="CHEBI:78442"/>
        <dbReference type="ChEBI" id="CHEBI:78515"/>
        <dbReference type="ChEBI" id="CHEBI:456215"/>
        <dbReference type="EC" id="6.1.1.22"/>
    </reaction>
</comment>
<evidence type="ECO:0000256" key="3">
    <source>
        <dbReference type="ARBA" id="ARBA00022598"/>
    </source>
</evidence>
<dbReference type="GO" id="GO:0004816">
    <property type="term" value="F:asparagine-tRNA ligase activity"/>
    <property type="evidence" value="ECO:0007669"/>
    <property type="project" value="UniProtKB-EC"/>
</dbReference>
<comment type="similarity">
    <text evidence="1">Belongs to the class-II aminoacyl-tRNA synthetase family.</text>
</comment>
<dbReference type="HAMAP" id="MF_00534">
    <property type="entry name" value="Asn_tRNA_synth"/>
    <property type="match status" value="1"/>
</dbReference>
<dbReference type="EMBL" id="BMAC01000807">
    <property type="protein sequence ID" value="GFQ03199.1"/>
    <property type="molecule type" value="Genomic_DNA"/>
</dbReference>
<keyword evidence="5" id="KW-0067">ATP-binding</keyword>
<reference evidence="10" key="1">
    <citation type="submission" date="2020-07" db="EMBL/GenBank/DDBJ databases">
        <title>Ethylene signaling mediates host invasion by parasitic plants.</title>
        <authorList>
            <person name="Yoshida S."/>
        </authorList>
    </citation>
    <scope>NUCLEOTIDE SEQUENCE</scope>
    <source>
        <strain evidence="10">Okayama</strain>
    </source>
</reference>
<evidence type="ECO:0000256" key="5">
    <source>
        <dbReference type="ARBA" id="ARBA00022840"/>
    </source>
</evidence>
<keyword evidence="11" id="KW-1185">Reference proteome</keyword>
<evidence type="ECO:0000256" key="7">
    <source>
        <dbReference type="ARBA" id="ARBA00023146"/>
    </source>
</evidence>
<dbReference type="FunFam" id="3.30.930.10:FF:000016">
    <property type="entry name" value="Asparagine--tRNA ligase"/>
    <property type="match status" value="1"/>
</dbReference>
<name>A0A830D064_9LAMI</name>
<dbReference type="InterPro" id="IPR004522">
    <property type="entry name" value="Asn-tRNA-ligase"/>
</dbReference>
<dbReference type="GO" id="GO:0005524">
    <property type="term" value="F:ATP binding"/>
    <property type="evidence" value="ECO:0007669"/>
    <property type="project" value="UniProtKB-KW"/>
</dbReference>
<dbReference type="GO" id="GO:0003676">
    <property type="term" value="F:nucleic acid binding"/>
    <property type="evidence" value="ECO:0007669"/>
    <property type="project" value="InterPro"/>
</dbReference>
<dbReference type="EC" id="6.1.1.22" evidence="2"/>
<keyword evidence="4" id="KW-0547">Nucleotide-binding</keyword>
<dbReference type="NCBIfam" id="NF003037">
    <property type="entry name" value="PRK03932.1"/>
    <property type="match status" value="1"/>
</dbReference>
<dbReference type="Gene3D" id="3.30.930.10">
    <property type="entry name" value="Bira Bifunctional Protein, Domain 2"/>
    <property type="match status" value="1"/>
</dbReference>
<evidence type="ECO:0000313" key="11">
    <source>
        <dbReference type="Proteomes" id="UP000653305"/>
    </source>
</evidence>
<dbReference type="PANTHER" id="PTHR22594:SF54">
    <property type="entry name" value="ASPARAGINE--TRNA LIGASE, CYTOPLASMIC 1-RELATED"/>
    <property type="match status" value="1"/>
</dbReference>
<dbReference type="GO" id="GO:0005739">
    <property type="term" value="C:mitochondrion"/>
    <property type="evidence" value="ECO:0007669"/>
    <property type="project" value="TreeGrafter"/>
</dbReference>
<evidence type="ECO:0000256" key="6">
    <source>
        <dbReference type="ARBA" id="ARBA00022917"/>
    </source>
</evidence>
<proteinExistence type="inferred from homology"/>
<dbReference type="InterPro" id="IPR004365">
    <property type="entry name" value="NA-bd_OB_tRNA"/>
</dbReference>
<dbReference type="InterPro" id="IPR006195">
    <property type="entry name" value="aa-tRNA-synth_II"/>
</dbReference>
<dbReference type="SUPFAM" id="SSF55681">
    <property type="entry name" value="Class II aaRS and biotin synthetases"/>
    <property type="match status" value="1"/>
</dbReference>